<dbReference type="Pfam" id="PF14214">
    <property type="entry name" value="Helitron_like_N"/>
    <property type="match status" value="1"/>
</dbReference>
<evidence type="ECO:0000259" key="1">
    <source>
        <dbReference type="Pfam" id="PF14214"/>
    </source>
</evidence>
<proteinExistence type="predicted"/>
<evidence type="ECO:0000313" key="2">
    <source>
        <dbReference type="EMBL" id="CAD9593597.1"/>
    </source>
</evidence>
<reference evidence="2" key="1">
    <citation type="submission" date="2021-01" db="EMBL/GenBank/DDBJ databases">
        <authorList>
            <person name="Corre E."/>
            <person name="Pelletier E."/>
            <person name="Niang G."/>
            <person name="Scheremetjew M."/>
            <person name="Finn R."/>
            <person name="Kale V."/>
            <person name="Holt S."/>
            <person name="Cochrane G."/>
            <person name="Meng A."/>
            <person name="Brown T."/>
            <person name="Cohen L."/>
        </authorList>
    </citation>
    <scope>NUCLEOTIDE SEQUENCE</scope>
    <source>
        <strain evidence="2">SM1012Den-03</strain>
    </source>
</reference>
<dbReference type="EMBL" id="HBGZ01010953">
    <property type="protein sequence ID" value="CAD9593597.1"/>
    <property type="molecule type" value="Transcribed_RNA"/>
</dbReference>
<sequence length="138" mass="15441">MNAMALVAKYGKPTFFLTFTMDVKCNEVTSQLQPGQTPYDRPDLLNRIFAAKRKRLMEEIVKNEIFGKVIANVSVVEFQKRGAPHLHLLIWIKDFAPIALAMDGIISAEIPPPTDPLHNVVKRLMVHGPCGANYRASP</sequence>
<name>A0A7S2L200_9STRA</name>
<accession>A0A7S2L200</accession>
<protein>
    <recommendedName>
        <fullName evidence="1">Helitron helicase-like domain-containing protein</fullName>
    </recommendedName>
</protein>
<feature type="domain" description="Helitron helicase-like" evidence="1">
    <location>
        <begin position="2"/>
        <end position="90"/>
    </location>
</feature>
<organism evidence="2">
    <name type="scientific">Skeletonema marinoi</name>
    <dbReference type="NCBI Taxonomy" id="267567"/>
    <lineage>
        <taxon>Eukaryota</taxon>
        <taxon>Sar</taxon>
        <taxon>Stramenopiles</taxon>
        <taxon>Ochrophyta</taxon>
        <taxon>Bacillariophyta</taxon>
        <taxon>Coscinodiscophyceae</taxon>
        <taxon>Thalassiosirophycidae</taxon>
        <taxon>Thalassiosirales</taxon>
        <taxon>Skeletonemataceae</taxon>
        <taxon>Skeletonema</taxon>
        <taxon>Skeletonema marinoi-dohrnii complex</taxon>
    </lineage>
</organism>
<gene>
    <name evidence="2" type="ORF">SMAR0320_LOCUS7878</name>
</gene>
<dbReference type="AlphaFoldDB" id="A0A7S2L200"/>
<dbReference type="InterPro" id="IPR025476">
    <property type="entry name" value="Helitron_helicase-like"/>
</dbReference>